<dbReference type="PANTHER" id="PTHR43280">
    <property type="entry name" value="ARAC-FAMILY TRANSCRIPTIONAL REGULATOR"/>
    <property type="match status" value="1"/>
</dbReference>
<dbReference type="PANTHER" id="PTHR43280:SF28">
    <property type="entry name" value="HTH-TYPE TRANSCRIPTIONAL ACTIVATOR RHAS"/>
    <property type="match status" value="1"/>
</dbReference>
<proteinExistence type="predicted"/>
<dbReference type="PROSITE" id="PS00041">
    <property type="entry name" value="HTH_ARAC_FAMILY_1"/>
    <property type="match status" value="1"/>
</dbReference>
<accession>A0ABW3HKF2</accession>
<keyword evidence="4" id="KW-1133">Transmembrane helix</keyword>
<dbReference type="Proteomes" id="UP001596989">
    <property type="component" value="Unassembled WGS sequence"/>
</dbReference>
<keyword evidence="3" id="KW-0804">Transcription</keyword>
<sequence>MRKARGNHVKVLLYYFIPFALLLALFGGAGLFIYEKTVQKVESSAQSTAQYMLEQMQENVERRFVEVETIAMQVASNTKVLSFLQVKDPFRDSNPYRIIDVKNDLFDYSLVNQFLIDYYVIYPESELAISPKSVSKLRQLYDLKFQYEGVSYEEWRGMLLSNDRSKQYVPGRPSLYQGKSSSVVTFLQPFGTGAQNGQVLMLIDNTQIQSMLSNLTLSGGVAFIANKQGELISAVGDGPFSFSLSSMKDGYYHMKVGEENMYVTRISSSYSGWTYVALQPEKKLMERAEYIRQTFLTVLAIALLGGLLTAFYFSYRNSQWLWKMLRLLPEQRGVPANTASVRHTIDYVGQSVTSLIFNHETLVAKLDEQLPLLRSAFLGRLLRGQFPSGRDIALAMEHSKLSWEGRYIMVAILQLASYKGAYTEEILDELNIQKLGIRELIAKEYAGMVTTLDLDEHQIALFFHGDASSQKRFQEKTRLLLEELQRGINEKLGVLTYIAAGGSCSQLTDVSRSYQEASFLLDRKEWSTEQPVACHGDMGTIAIQAYFYPSDLEQRLMGLVKSGNDQEVKDVLAQLTEKNVRERSLPHSVGKIFIHELSGTLLKCCEQSAIPPDELHAEREGALLATEPKRTLEESLDLLGDAFSSLCHKHHDRKKSHNDELKERLIAYVEQNYRRTDLSLTLLAEELQTSETYISYFFKEQTGVNFSEYVERLRMSAARRLLKEGDASVNEIARLVGYYSLNSFSRAFKRANGISATEYRKGK</sequence>
<keyword evidence="7" id="KW-1185">Reference proteome</keyword>
<protein>
    <submittedName>
        <fullName evidence="6">Helix-turn-helix domain-containing protein</fullName>
    </submittedName>
</protein>
<evidence type="ECO:0000256" key="4">
    <source>
        <dbReference type="SAM" id="Phobius"/>
    </source>
</evidence>
<dbReference type="Pfam" id="PF12833">
    <property type="entry name" value="HTH_18"/>
    <property type="match status" value="1"/>
</dbReference>
<evidence type="ECO:0000313" key="6">
    <source>
        <dbReference type="EMBL" id="MFD0957950.1"/>
    </source>
</evidence>
<feature type="transmembrane region" description="Helical" evidence="4">
    <location>
        <begin position="295"/>
        <end position="315"/>
    </location>
</feature>
<keyword evidence="2" id="KW-0238">DNA-binding</keyword>
<dbReference type="EMBL" id="JBHTJZ010000004">
    <property type="protein sequence ID" value="MFD0957950.1"/>
    <property type="molecule type" value="Genomic_DNA"/>
</dbReference>
<evidence type="ECO:0000256" key="3">
    <source>
        <dbReference type="ARBA" id="ARBA00023163"/>
    </source>
</evidence>
<dbReference type="RefSeq" id="WP_377561575.1">
    <property type="nucleotide sequence ID" value="NZ_JBHTJZ010000004.1"/>
</dbReference>
<feature type="domain" description="HTH araC/xylS-type" evidence="5">
    <location>
        <begin position="663"/>
        <end position="762"/>
    </location>
</feature>
<gene>
    <name evidence="6" type="ORF">ACFQ2I_00950</name>
</gene>
<keyword evidence="4" id="KW-0812">Transmembrane</keyword>
<dbReference type="SUPFAM" id="SSF46689">
    <property type="entry name" value="Homeodomain-like"/>
    <property type="match status" value="1"/>
</dbReference>
<comment type="caution">
    <text evidence="6">The sequence shown here is derived from an EMBL/GenBank/DDBJ whole genome shotgun (WGS) entry which is preliminary data.</text>
</comment>
<evidence type="ECO:0000256" key="1">
    <source>
        <dbReference type="ARBA" id="ARBA00023015"/>
    </source>
</evidence>
<evidence type="ECO:0000259" key="5">
    <source>
        <dbReference type="PROSITE" id="PS01124"/>
    </source>
</evidence>
<dbReference type="InterPro" id="IPR018062">
    <property type="entry name" value="HTH_AraC-typ_CS"/>
</dbReference>
<keyword evidence="4" id="KW-0472">Membrane</keyword>
<keyword evidence="1" id="KW-0805">Transcription regulation</keyword>
<dbReference type="InterPro" id="IPR009057">
    <property type="entry name" value="Homeodomain-like_sf"/>
</dbReference>
<feature type="transmembrane region" description="Helical" evidence="4">
    <location>
        <begin position="12"/>
        <end position="34"/>
    </location>
</feature>
<evidence type="ECO:0000256" key="2">
    <source>
        <dbReference type="ARBA" id="ARBA00023125"/>
    </source>
</evidence>
<dbReference type="InterPro" id="IPR018060">
    <property type="entry name" value="HTH_AraC"/>
</dbReference>
<name>A0ABW3HKF2_9BACL</name>
<organism evidence="6 7">
    <name type="scientific">Paenibacillus chungangensis</name>
    <dbReference type="NCBI Taxonomy" id="696535"/>
    <lineage>
        <taxon>Bacteria</taxon>
        <taxon>Bacillati</taxon>
        <taxon>Bacillota</taxon>
        <taxon>Bacilli</taxon>
        <taxon>Bacillales</taxon>
        <taxon>Paenibacillaceae</taxon>
        <taxon>Paenibacillus</taxon>
    </lineage>
</organism>
<evidence type="ECO:0000313" key="7">
    <source>
        <dbReference type="Proteomes" id="UP001596989"/>
    </source>
</evidence>
<dbReference type="PROSITE" id="PS01124">
    <property type="entry name" value="HTH_ARAC_FAMILY_2"/>
    <property type="match status" value="1"/>
</dbReference>
<dbReference type="Gene3D" id="1.10.10.60">
    <property type="entry name" value="Homeodomain-like"/>
    <property type="match status" value="2"/>
</dbReference>
<reference evidence="7" key="1">
    <citation type="journal article" date="2019" name="Int. J. Syst. Evol. Microbiol.">
        <title>The Global Catalogue of Microorganisms (GCM) 10K type strain sequencing project: providing services to taxonomists for standard genome sequencing and annotation.</title>
        <authorList>
            <consortium name="The Broad Institute Genomics Platform"/>
            <consortium name="The Broad Institute Genome Sequencing Center for Infectious Disease"/>
            <person name="Wu L."/>
            <person name="Ma J."/>
        </authorList>
    </citation>
    <scope>NUCLEOTIDE SEQUENCE [LARGE SCALE GENOMIC DNA]</scope>
    <source>
        <strain evidence="7">CCUG 59129</strain>
    </source>
</reference>
<dbReference type="SMART" id="SM00342">
    <property type="entry name" value="HTH_ARAC"/>
    <property type="match status" value="1"/>
</dbReference>